<dbReference type="GO" id="GO:0030091">
    <property type="term" value="P:protein repair"/>
    <property type="evidence" value="ECO:0007669"/>
    <property type="project" value="InterPro"/>
</dbReference>
<evidence type="ECO:0000256" key="3">
    <source>
        <dbReference type="ARBA" id="ARBA00023002"/>
    </source>
</evidence>
<dbReference type="InterPro" id="IPR028427">
    <property type="entry name" value="Met_Sox_Rdtase_MsrB"/>
</dbReference>
<evidence type="ECO:0000313" key="6">
    <source>
        <dbReference type="EMBL" id="KAK3270199.1"/>
    </source>
</evidence>
<dbReference type="GO" id="GO:0005737">
    <property type="term" value="C:cytoplasm"/>
    <property type="evidence" value="ECO:0007669"/>
    <property type="project" value="TreeGrafter"/>
</dbReference>
<reference evidence="6 7" key="1">
    <citation type="journal article" date="2015" name="Genome Biol. Evol.">
        <title>Comparative Genomics of a Bacterivorous Green Alga Reveals Evolutionary Causalities and Consequences of Phago-Mixotrophic Mode of Nutrition.</title>
        <authorList>
            <person name="Burns J.A."/>
            <person name="Paasch A."/>
            <person name="Narechania A."/>
            <person name="Kim E."/>
        </authorList>
    </citation>
    <scope>NUCLEOTIDE SEQUENCE [LARGE SCALE GENOMIC DNA]</scope>
    <source>
        <strain evidence="6 7">PLY_AMNH</strain>
    </source>
</reference>
<keyword evidence="3" id="KW-0560">Oxidoreductase</keyword>
<sequence length="384" mass="43076">MASIILNLGVQSSTTARSAQRPLESCTLGHSRAKQLRSDRNQQVKLNALRSKSQLPRSYLRKRFQIVAMKFDATTTEDEWRQKLTPLQYSVMRERETEPKASGAFNKTWFLGTYHCAGCDEPLYKSRTKFESSSGWASFYQSIEGSTRTELTENKNLITADVLEAFYQVHNPEKVGEVESVLADFPNQDELLAALFQTYGAAPGMISQEQLLGFYQHFNHARANPKAVGEILQAFPMQRELVDALYQQYGAAPGGPHFAPLEVTREQLTAFYQEHNPAKVADVDEVLESFPDRMELLQSLKQAYNALPIEIPVLFHPPPEIQLFCNNCGCYHGQIFHGEDFPTPTGVRHAVNSAAVHFEPDPAGGVDNTNPFVGKRKALNKSSF</sequence>
<evidence type="ECO:0000256" key="4">
    <source>
        <dbReference type="ARBA" id="ARBA00048488"/>
    </source>
</evidence>
<dbReference type="InterPro" id="IPR002579">
    <property type="entry name" value="Met_Sox_Rdtase_MsrB_dom"/>
</dbReference>
<evidence type="ECO:0000256" key="2">
    <source>
        <dbReference type="ARBA" id="ARBA00012499"/>
    </source>
</evidence>
<accession>A0AAE0L397</accession>
<dbReference type="SUPFAM" id="SSF51316">
    <property type="entry name" value="Mss4-like"/>
    <property type="match status" value="2"/>
</dbReference>
<dbReference type="EMBL" id="LGRX02010527">
    <property type="protein sequence ID" value="KAK3270199.1"/>
    <property type="molecule type" value="Genomic_DNA"/>
</dbReference>
<comment type="similarity">
    <text evidence="1">Belongs to the MsrB Met sulfoxide reductase family.</text>
</comment>
<dbReference type="AlphaFoldDB" id="A0AAE0L397"/>
<dbReference type="GO" id="GO:0006979">
    <property type="term" value="P:response to oxidative stress"/>
    <property type="evidence" value="ECO:0007669"/>
    <property type="project" value="InterPro"/>
</dbReference>
<name>A0AAE0L397_9CHLO</name>
<feature type="domain" description="MsrB" evidence="5">
    <location>
        <begin position="77"/>
        <end position="154"/>
    </location>
</feature>
<proteinExistence type="inferred from homology"/>
<dbReference type="PROSITE" id="PS51790">
    <property type="entry name" value="MSRB"/>
    <property type="match status" value="1"/>
</dbReference>
<dbReference type="InterPro" id="IPR011057">
    <property type="entry name" value="Mss4-like_sf"/>
</dbReference>
<comment type="caution">
    <text evidence="6">The sequence shown here is derived from an EMBL/GenBank/DDBJ whole genome shotgun (WGS) entry which is preliminary data.</text>
</comment>
<protein>
    <recommendedName>
        <fullName evidence="2">peptide-methionine (R)-S-oxide reductase</fullName>
        <ecNumber evidence="2">1.8.4.12</ecNumber>
    </recommendedName>
</protein>
<keyword evidence="7" id="KW-1185">Reference proteome</keyword>
<dbReference type="PANTHER" id="PTHR10173:SF52">
    <property type="entry name" value="METHIONINE-R-SULFOXIDE REDUCTASE B1"/>
    <property type="match status" value="1"/>
</dbReference>
<comment type="catalytic activity">
    <reaction evidence="4">
        <text>L-methionyl-[protein] + [thioredoxin]-disulfide + H2O = L-methionyl-(R)-S-oxide-[protein] + [thioredoxin]-dithiol</text>
        <dbReference type="Rhea" id="RHEA:24164"/>
        <dbReference type="Rhea" id="RHEA-COMP:10698"/>
        <dbReference type="Rhea" id="RHEA-COMP:10700"/>
        <dbReference type="Rhea" id="RHEA-COMP:12313"/>
        <dbReference type="Rhea" id="RHEA-COMP:12314"/>
        <dbReference type="ChEBI" id="CHEBI:15377"/>
        <dbReference type="ChEBI" id="CHEBI:16044"/>
        <dbReference type="ChEBI" id="CHEBI:29950"/>
        <dbReference type="ChEBI" id="CHEBI:45764"/>
        <dbReference type="ChEBI" id="CHEBI:50058"/>
        <dbReference type="EC" id="1.8.4.12"/>
    </reaction>
</comment>
<gene>
    <name evidence="6" type="ORF">CYMTET_21391</name>
</gene>
<dbReference type="PANTHER" id="PTHR10173">
    <property type="entry name" value="METHIONINE SULFOXIDE REDUCTASE"/>
    <property type="match status" value="1"/>
</dbReference>
<evidence type="ECO:0000259" key="5">
    <source>
        <dbReference type="PROSITE" id="PS51790"/>
    </source>
</evidence>
<organism evidence="6 7">
    <name type="scientific">Cymbomonas tetramitiformis</name>
    <dbReference type="NCBI Taxonomy" id="36881"/>
    <lineage>
        <taxon>Eukaryota</taxon>
        <taxon>Viridiplantae</taxon>
        <taxon>Chlorophyta</taxon>
        <taxon>Pyramimonadophyceae</taxon>
        <taxon>Pyramimonadales</taxon>
        <taxon>Pyramimonadaceae</taxon>
        <taxon>Cymbomonas</taxon>
    </lineage>
</organism>
<dbReference type="GO" id="GO:0033743">
    <property type="term" value="F:peptide-methionine (R)-S-oxide reductase activity"/>
    <property type="evidence" value="ECO:0007669"/>
    <property type="project" value="UniProtKB-EC"/>
</dbReference>
<evidence type="ECO:0000313" key="7">
    <source>
        <dbReference type="Proteomes" id="UP001190700"/>
    </source>
</evidence>
<evidence type="ECO:0000256" key="1">
    <source>
        <dbReference type="ARBA" id="ARBA00007174"/>
    </source>
</evidence>
<dbReference type="Gene3D" id="2.170.150.20">
    <property type="entry name" value="Peptide methionine sulfoxide reductase"/>
    <property type="match status" value="2"/>
</dbReference>
<dbReference type="EC" id="1.8.4.12" evidence="2"/>
<dbReference type="Pfam" id="PF01641">
    <property type="entry name" value="SelR"/>
    <property type="match status" value="2"/>
</dbReference>
<dbReference type="Proteomes" id="UP001190700">
    <property type="component" value="Unassembled WGS sequence"/>
</dbReference>